<dbReference type="InterPro" id="IPR000182">
    <property type="entry name" value="GNAT_dom"/>
</dbReference>
<protein>
    <submittedName>
        <fullName evidence="2">N-acetyltransferase GCN5</fullName>
    </submittedName>
</protein>
<dbReference type="SUPFAM" id="SSF55729">
    <property type="entry name" value="Acyl-CoA N-acyltransferases (Nat)"/>
    <property type="match status" value="1"/>
</dbReference>
<gene>
    <name evidence="2" type="ORF">GCM10011358_23440</name>
</gene>
<evidence type="ECO:0000313" key="3">
    <source>
        <dbReference type="Proteomes" id="UP000617355"/>
    </source>
</evidence>
<accession>A0ABQ1QRR2</accession>
<name>A0ABQ1QRR2_9RHOB</name>
<dbReference type="CDD" id="cd04301">
    <property type="entry name" value="NAT_SF"/>
    <property type="match status" value="1"/>
</dbReference>
<sequence>MVEIITVTAENVEEYGFFCKMSARNGAAWQAKRAWLMGRFAEGLQLRLLGEGERGFIEFMPGAKCWRGIDGAEDFAVIHCLWVVGRSKGRGFAAALLDEVEGWARAEGFRGVAALTGKGNWLISPGVLEHRGYEGIDRAEHGFELSAKCFTRGPLPRLTGGWHAKAEACGPGLTVLRSAQCPYLEDAAQHARRAAETLGLPFTDRVIETAEDLRALSPSPYGTYALVHDGKLLSYHYLLEKQILERLGG</sequence>
<dbReference type="Pfam" id="PF00583">
    <property type="entry name" value="Acetyltransf_1"/>
    <property type="match status" value="1"/>
</dbReference>
<evidence type="ECO:0000259" key="1">
    <source>
        <dbReference type="PROSITE" id="PS51186"/>
    </source>
</evidence>
<proteinExistence type="predicted"/>
<reference evidence="3" key="1">
    <citation type="journal article" date="2019" name="Int. J. Syst. Evol. Microbiol.">
        <title>The Global Catalogue of Microorganisms (GCM) 10K type strain sequencing project: providing services to taxonomists for standard genome sequencing and annotation.</title>
        <authorList>
            <consortium name="The Broad Institute Genomics Platform"/>
            <consortium name="The Broad Institute Genome Sequencing Center for Infectious Disease"/>
            <person name="Wu L."/>
            <person name="Ma J."/>
        </authorList>
    </citation>
    <scope>NUCLEOTIDE SEQUENCE [LARGE SCALE GENOMIC DNA]</scope>
    <source>
        <strain evidence="3">CGMCC 1.12922</strain>
    </source>
</reference>
<feature type="domain" description="N-acetyltransferase" evidence="1">
    <location>
        <begin position="2"/>
        <end position="152"/>
    </location>
</feature>
<keyword evidence="3" id="KW-1185">Reference proteome</keyword>
<organism evidence="2 3">
    <name type="scientific">Sinisalibacter lacisalsi</name>
    <dbReference type="NCBI Taxonomy" id="1526570"/>
    <lineage>
        <taxon>Bacteria</taxon>
        <taxon>Pseudomonadati</taxon>
        <taxon>Pseudomonadota</taxon>
        <taxon>Alphaproteobacteria</taxon>
        <taxon>Rhodobacterales</taxon>
        <taxon>Roseobacteraceae</taxon>
        <taxon>Sinisalibacter</taxon>
    </lineage>
</organism>
<evidence type="ECO:0000313" key="2">
    <source>
        <dbReference type="EMBL" id="GGD38850.1"/>
    </source>
</evidence>
<dbReference type="PROSITE" id="PS51186">
    <property type="entry name" value="GNAT"/>
    <property type="match status" value="1"/>
</dbReference>
<dbReference type="Gene3D" id="3.40.630.30">
    <property type="match status" value="1"/>
</dbReference>
<comment type="caution">
    <text evidence="2">The sequence shown here is derived from an EMBL/GenBank/DDBJ whole genome shotgun (WGS) entry which is preliminary data.</text>
</comment>
<dbReference type="EMBL" id="BMGI01000003">
    <property type="protein sequence ID" value="GGD38850.1"/>
    <property type="molecule type" value="Genomic_DNA"/>
</dbReference>
<dbReference type="RefSeq" id="WP_188527877.1">
    <property type="nucleotide sequence ID" value="NZ_BMGI01000003.1"/>
</dbReference>
<dbReference type="Proteomes" id="UP000617355">
    <property type="component" value="Unassembled WGS sequence"/>
</dbReference>
<dbReference type="InterPro" id="IPR016181">
    <property type="entry name" value="Acyl_CoA_acyltransferase"/>
</dbReference>